<dbReference type="Proteomes" id="UP000466307">
    <property type="component" value="Unassembled WGS sequence"/>
</dbReference>
<dbReference type="SUPFAM" id="SSF51735">
    <property type="entry name" value="NAD(P)-binding Rossmann-fold domains"/>
    <property type="match status" value="1"/>
</dbReference>
<dbReference type="GO" id="GO:0016020">
    <property type="term" value="C:membrane"/>
    <property type="evidence" value="ECO:0007669"/>
    <property type="project" value="TreeGrafter"/>
</dbReference>
<reference evidence="5 6" key="1">
    <citation type="submission" date="2020-01" db="EMBL/GenBank/DDBJ databases">
        <title>Investigation of new actinobacteria for the biodesulphurisation of diesel fuel.</title>
        <authorList>
            <person name="Athi Narayanan S.M."/>
        </authorList>
    </citation>
    <scope>NUCLEOTIDE SEQUENCE [LARGE SCALE GENOMIC DNA]</scope>
    <source>
        <strain evidence="5 6">213E</strain>
    </source>
</reference>
<dbReference type="SMART" id="SM00822">
    <property type="entry name" value="PKS_KR"/>
    <property type="match status" value="1"/>
</dbReference>
<accession>A0A7K3LSF7</accession>
<dbReference type="InterPro" id="IPR036291">
    <property type="entry name" value="NAD(P)-bd_dom_sf"/>
</dbReference>
<keyword evidence="6" id="KW-1185">Reference proteome</keyword>
<comment type="caution">
    <text evidence="5">The sequence shown here is derived from an EMBL/GenBank/DDBJ whole genome shotgun (WGS) entry which is preliminary data.</text>
</comment>
<dbReference type="PROSITE" id="PS00061">
    <property type="entry name" value="ADH_SHORT"/>
    <property type="match status" value="1"/>
</dbReference>
<dbReference type="Gene3D" id="3.40.50.720">
    <property type="entry name" value="NAD(P)-binding Rossmann-like Domain"/>
    <property type="match status" value="1"/>
</dbReference>
<dbReference type="PRINTS" id="PR00080">
    <property type="entry name" value="SDRFAMILY"/>
</dbReference>
<dbReference type="PANTHER" id="PTHR44196:SF1">
    <property type="entry name" value="DEHYDROGENASE_REDUCTASE SDR FAMILY MEMBER 7B"/>
    <property type="match status" value="1"/>
</dbReference>
<evidence type="ECO:0000259" key="4">
    <source>
        <dbReference type="SMART" id="SM00822"/>
    </source>
</evidence>
<dbReference type="EMBL" id="JAADZU010000051">
    <property type="protein sequence ID" value="NDK90941.1"/>
    <property type="molecule type" value="Genomic_DNA"/>
</dbReference>
<evidence type="ECO:0000256" key="1">
    <source>
        <dbReference type="ARBA" id="ARBA00006484"/>
    </source>
</evidence>
<evidence type="ECO:0000313" key="5">
    <source>
        <dbReference type="EMBL" id="NDK90941.1"/>
    </source>
</evidence>
<proteinExistence type="inferred from homology"/>
<comment type="similarity">
    <text evidence="1 3">Belongs to the short-chain dehydrogenases/reductases (SDR) family.</text>
</comment>
<gene>
    <name evidence="5" type="ORF">GYA93_15310</name>
</gene>
<evidence type="ECO:0000256" key="2">
    <source>
        <dbReference type="ARBA" id="ARBA00023002"/>
    </source>
</evidence>
<protein>
    <submittedName>
        <fullName evidence="5">SDR family NAD(P)-dependent oxidoreductase</fullName>
    </submittedName>
</protein>
<evidence type="ECO:0000256" key="3">
    <source>
        <dbReference type="RuleBase" id="RU000363"/>
    </source>
</evidence>
<sequence length="269" mass="28447">MQVEGNIFVVTGAGNGIGRRVASELVARGGTVAGADLDAGGLEETARLIGRPERFSSHLLDISDDAAVAAFPETVIAEHGRVDGLFNIAGIAQDFETAAGITDARLDTIMKVNFFGTVAMTRAFLPHLEDRPDGAVIMNTSSLSAIVPFPGAAVYGASKAALAVFGYGLAQDLRGSSKVTVTTVLPGTIWTDIVRTSANHLGTPEKVAEVFAMKPEKAATKMIDATLEGRMRVVIGKDAHVFNGLRRVSSRLAERAAYLQVGTFLYRKK</sequence>
<dbReference type="Pfam" id="PF00106">
    <property type="entry name" value="adh_short"/>
    <property type="match status" value="1"/>
</dbReference>
<feature type="domain" description="Ketoreductase" evidence="4">
    <location>
        <begin position="6"/>
        <end position="193"/>
    </location>
</feature>
<dbReference type="GO" id="GO:0016491">
    <property type="term" value="F:oxidoreductase activity"/>
    <property type="evidence" value="ECO:0007669"/>
    <property type="project" value="UniProtKB-KW"/>
</dbReference>
<name>A0A7K3LSF7_9ACTN</name>
<dbReference type="InterPro" id="IPR057326">
    <property type="entry name" value="KR_dom"/>
</dbReference>
<dbReference type="AlphaFoldDB" id="A0A7K3LSF7"/>
<keyword evidence="2" id="KW-0560">Oxidoreductase</keyword>
<organism evidence="5 6">
    <name type="scientific">Gordonia desulfuricans</name>
    <dbReference type="NCBI Taxonomy" id="89051"/>
    <lineage>
        <taxon>Bacteria</taxon>
        <taxon>Bacillati</taxon>
        <taxon>Actinomycetota</taxon>
        <taxon>Actinomycetes</taxon>
        <taxon>Mycobacteriales</taxon>
        <taxon>Gordoniaceae</taxon>
        <taxon>Gordonia</taxon>
    </lineage>
</organism>
<dbReference type="PANTHER" id="PTHR44196">
    <property type="entry name" value="DEHYDROGENASE/REDUCTASE SDR FAMILY MEMBER 7B"/>
    <property type="match status" value="1"/>
</dbReference>
<dbReference type="PRINTS" id="PR00081">
    <property type="entry name" value="GDHRDH"/>
</dbReference>
<dbReference type="InterPro" id="IPR002347">
    <property type="entry name" value="SDR_fam"/>
</dbReference>
<dbReference type="RefSeq" id="WP_059038631.1">
    <property type="nucleotide sequence ID" value="NZ_JAADZU010000051.1"/>
</dbReference>
<dbReference type="InterPro" id="IPR020904">
    <property type="entry name" value="Sc_DH/Rdtase_CS"/>
</dbReference>
<evidence type="ECO:0000313" key="6">
    <source>
        <dbReference type="Proteomes" id="UP000466307"/>
    </source>
</evidence>